<dbReference type="InterPro" id="IPR024935">
    <property type="entry name" value="Rubredoxin_dom"/>
</dbReference>
<dbReference type="PROSITE" id="PS50903">
    <property type="entry name" value="RUBREDOXIN_LIKE"/>
    <property type="match status" value="1"/>
</dbReference>
<evidence type="ECO:0000256" key="11">
    <source>
        <dbReference type="ARBA" id="ARBA00022723"/>
    </source>
</evidence>
<evidence type="ECO:0000313" key="19">
    <source>
        <dbReference type="Proteomes" id="UP000427716"/>
    </source>
</evidence>
<dbReference type="InterPro" id="IPR036188">
    <property type="entry name" value="FAD/NAD-bd_sf"/>
</dbReference>
<comment type="cofactor">
    <cofactor evidence="1">
        <name>Fe(3+)</name>
        <dbReference type="ChEBI" id="CHEBI:29034"/>
    </cofactor>
</comment>
<dbReference type="SUPFAM" id="SSF57802">
    <property type="entry name" value="Rubredoxin-like"/>
    <property type="match status" value="1"/>
</dbReference>
<dbReference type="PANTHER" id="PTHR43429:SF3">
    <property type="entry name" value="NITRITE REDUCTASE [NAD(P)H]"/>
    <property type="match status" value="1"/>
</dbReference>
<comment type="pathway">
    <text evidence="5">Hydrocarbon metabolism; alkane degradation.</text>
</comment>
<dbReference type="InterPro" id="IPR023753">
    <property type="entry name" value="FAD/NAD-binding_dom"/>
</dbReference>
<evidence type="ECO:0000256" key="6">
    <source>
        <dbReference type="ARBA" id="ARBA00005337"/>
    </source>
</evidence>
<dbReference type="PRINTS" id="PR00163">
    <property type="entry name" value="RUBREDOXIN"/>
</dbReference>
<keyword evidence="19" id="KW-1185">Reference proteome</keyword>
<evidence type="ECO:0000256" key="8">
    <source>
        <dbReference type="ARBA" id="ARBA00022448"/>
    </source>
</evidence>
<dbReference type="Pfam" id="PF00301">
    <property type="entry name" value="Rubredoxin"/>
    <property type="match status" value="1"/>
</dbReference>
<protein>
    <submittedName>
        <fullName evidence="18">Pyridine nucleotide-disulfide oxidoreductase</fullName>
    </submittedName>
</protein>
<evidence type="ECO:0000256" key="12">
    <source>
        <dbReference type="ARBA" id="ARBA00022827"/>
    </source>
</evidence>
<comment type="function">
    <text evidence="3">Involved in the hydrocarbon hydroxylating system, which transfers electrons from NADH to rubredoxin reductase and then through rubredoxin to alkane 1 monooxygenase.</text>
</comment>
<feature type="domain" description="Rubredoxin-like" evidence="17">
    <location>
        <begin position="7"/>
        <end position="58"/>
    </location>
</feature>
<evidence type="ECO:0000256" key="3">
    <source>
        <dbReference type="ARBA" id="ARBA00002792"/>
    </source>
</evidence>
<dbReference type="GO" id="GO:0005737">
    <property type="term" value="C:cytoplasm"/>
    <property type="evidence" value="ECO:0007669"/>
    <property type="project" value="UniProtKB-SubCell"/>
</dbReference>
<keyword evidence="10" id="KW-0285">Flavoprotein</keyword>
<dbReference type="AlphaFoldDB" id="A0A6I6D254"/>
<dbReference type="InterPro" id="IPR024934">
    <property type="entry name" value="Rubredoxin-like_dom"/>
</dbReference>
<keyword evidence="8" id="KW-0813">Transport</keyword>
<evidence type="ECO:0000256" key="1">
    <source>
        <dbReference type="ARBA" id="ARBA00001965"/>
    </source>
</evidence>
<evidence type="ECO:0000256" key="10">
    <source>
        <dbReference type="ARBA" id="ARBA00022630"/>
    </source>
</evidence>
<dbReference type="Gene3D" id="3.30.390.120">
    <property type="match status" value="1"/>
</dbReference>
<keyword evidence="13" id="KW-0249">Electron transport</keyword>
<dbReference type="EMBL" id="CP046415">
    <property type="protein sequence ID" value="QGT78227.1"/>
    <property type="molecule type" value="Genomic_DNA"/>
</dbReference>
<dbReference type="PANTHER" id="PTHR43429">
    <property type="entry name" value="PYRIDINE NUCLEOTIDE-DISULFIDE OXIDOREDUCTASE DOMAIN-CONTAINING"/>
    <property type="match status" value="1"/>
</dbReference>
<dbReference type="PROSITE" id="PS00202">
    <property type="entry name" value="RUBREDOXIN"/>
    <property type="match status" value="1"/>
</dbReference>
<keyword evidence="11" id="KW-0479">Metal-binding</keyword>
<dbReference type="InterPro" id="IPR018527">
    <property type="entry name" value="Rubredoxin_Fe_BS"/>
</dbReference>
<keyword evidence="9" id="KW-0963">Cytoplasm</keyword>
<dbReference type="PRINTS" id="PR00411">
    <property type="entry name" value="PNDRDTASEI"/>
</dbReference>
<evidence type="ECO:0000256" key="15">
    <source>
        <dbReference type="ARBA" id="ARBA00023004"/>
    </source>
</evidence>
<comment type="similarity">
    <text evidence="7">Belongs to the FAD-dependent oxidoreductase family.</text>
</comment>
<sequence length="467" mass="50059">MNTPDDDIRWICTVCGWIYDEDEGDPDSGIAPGTRFEDIPDDWYCPLCGVTKADFMPLHEYAAQRTAQNDAPRPRAAQGGVGGPDSVVIVGAGIAGWTVAEELRARDPDRPITLISNDEAAAYTKPGLSMAISQGRAPEDLVEQSGPAKAAELGITLQPNTSVLALNTDGKRLLTTRGPVHYGELVLALGARQRFRAFDGDAAPRITRLNHLAAYQRLRARLDGEPRHVTIIGAGLIGVELAEDLTAGGHRVTVLDLGERPLDRLAPAPLGDELGRHLAAKGVDFRPGISLARVDPADGRLKVTLTNGGEIGTDEVISAMGLVPNTDLANRAGLVTNRGILASAQTMQTSDPHVYAVGDCAEIEGRSYFFIEPIRRMATTAAAALNGDCEPFEHRPAAIRVKTPSLPIMLCPPDRRLADLGRWTPHTVAEGQRNDFVSRGQLAGYALAGKAVSEHESLYRRVTGRVS</sequence>
<dbReference type="Gene3D" id="2.20.28.10">
    <property type="match status" value="1"/>
</dbReference>
<dbReference type="Pfam" id="PF07992">
    <property type="entry name" value="Pyr_redox_2"/>
    <property type="match status" value="1"/>
</dbReference>
<dbReference type="Pfam" id="PF18113">
    <property type="entry name" value="Rbx_binding"/>
    <property type="match status" value="1"/>
</dbReference>
<dbReference type="InterPro" id="IPR050260">
    <property type="entry name" value="FAD-bd_OxRdtase"/>
</dbReference>
<evidence type="ECO:0000256" key="5">
    <source>
        <dbReference type="ARBA" id="ARBA00004933"/>
    </source>
</evidence>
<dbReference type="KEGG" id="ghl:GM160_04545"/>
<dbReference type="FunFam" id="2.20.28.10:FF:000001">
    <property type="entry name" value="Rubredoxin"/>
    <property type="match status" value="1"/>
</dbReference>
<name>A0A6I6D254_9GAMM</name>
<keyword evidence="16" id="KW-0520">NAD</keyword>
<keyword evidence="15" id="KW-0408">Iron</keyword>
<keyword evidence="14" id="KW-0560">Oxidoreductase</keyword>
<evidence type="ECO:0000256" key="2">
    <source>
        <dbReference type="ARBA" id="ARBA00001974"/>
    </source>
</evidence>
<dbReference type="Gene3D" id="3.50.50.60">
    <property type="entry name" value="FAD/NAD(P)-binding domain"/>
    <property type="match status" value="2"/>
</dbReference>
<accession>A0A6I6D254</accession>
<proteinExistence type="inferred from homology"/>
<evidence type="ECO:0000256" key="14">
    <source>
        <dbReference type="ARBA" id="ARBA00023002"/>
    </source>
</evidence>
<keyword evidence="12" id="KW-0274">FAD</keyword>
<evidence type="ECO:0000256" key="9">
    <source>
        <dbReference type="ARBA" id="ARBA00022490"/>
    </source>
</evidence>
<dbReference type="GO" id="GO:0005506">
    <property type="term" value="F:iron ion binding"/>
    <property type="evidence" value="ECO:0007669"/>
    <property type="project" value="InterPro"/>
</dbReference>
<comment type="cofactor">
    <cofactor evidence="2">
        <name>FAD</name>
        <dbReference type="ChEBI" id="CHEBI:57692"/>
    </cofactor>
</comment>
<dbReference type="SUPFAM" id="SSF51905">
    <property type="entry name" value="FAD/NAD(P)-binding domain"/>
    <property type="match status" value="1"/>
</dbReference>
<dbReference type="Proteomes" id="UP000427716">
    <property type="component" value="Chromosome"/>
</dbReference>
<evidence type="ECO:0000259" key="17">
    <source>
        <dbReference type="PROSITE" id="PS50903"/>
    </source>
</evidence>
<gene>
    <name evidence="18" type="ORF">GM160_04545</name>
</gene>
<comment type="similarity">
    <text evidence="6">Belongs to the rubredoxin family.</text>
</comment>
<dbReference type="GO" id="GO:0016491">
    <property type="term" value="F:oxidoreductase activity"/>
    <property type="evidence" value="ECO:0007669"/>
    <property type="project" value="UniProtKB-KW"/>
</dbReference>
<evidence type="ECO:0000256" key="7">
    <source>
        <dbReference type="ARBA" id="ARBA00006442"/>
    </source>
</evidence>
<dbReference type="CDD" id="cd00730">
    <property type="entry name" value="rubredoxin"/>
    <property type="match status" value="1"/>
</dbReference>
<evidence type="ECO:0000256" key="4">
    <source>
        <dbReference type="ARBA" id="ARBA00004496"/>
    </source>
</evidence>
<dbReference type="RefSeq" id="WP_156573525.1">
    <property type="nucleotide sequence ID" value="NZ_CP046415.1"/>
</dbReference>
<evidence type="ECO:0000313" key="18">
    <source>
        <dbReference type="EMBL" id="QGT78227.1"/>
    </source>
</evidence>
<dbReference type="InterPro" id="IPR041364">
    <property type="entry name" value="Rbx-bd"/>
</dbReference>
<evidence type="ECO:0000256" key="13">
    <source>
        <dbReference type="ARBA" id="ARBA00022982"/>
    </source>
</evidence>
<reference evidence="18 19" key="1">
    <citation type="submission" date="2019-11" db="EMBL/GenBank/DDBJ databases">
        <authorList>
            <person name="Zhang J."/>
            <person name="Sun C."/>
        </authorList>
    </citation>
    <scope>NUCLEOTIDE SEQUENCE [LARGE SCALE GENOMIC DNA]</scope>
    <source>
        <strain evidence="19">sp2</strain>
    </source>
</reference>
<comment type="subcellular location">
    <subcellularLocation>
        <location evidence="4">Cytoplasm</location>
    </subcellularLocation>
</comment>
<organism evidence="18 19">
    <name type="scientific">Guyparkeria halophila</name>
    <dbReference type="NCBI Taxonomy" id="47960"/>
    <lineage>
        <taxon>Bacteria</taxon>
        <taxon>Pseudomonadati</taxon>
        <taxon>Pseudomonadota</taxon>
        <taxon>Gammaproteobacteria</taxon>
        <taxon>Chromatiales</taxon>
        <taxon>Thioalkalibacteraceae</taxon>
        <taxon>Guyparkeria</taxon>
    </lineage>
</organism>
<dbReference type="PRINTS" id="PR00368">
    <property type="entry name" value="FADPNR"/>
</dbReference>
<evidence type="ECO:0000256" key="16">
    <source>
        <dbReference type="ARBA" id="ARBA00023027"/>
    </source>
</evidence>